<organism evidence="2 3">
    <name type="scientific">Branchiibius cervicis</name>
    <dbReference type="NCBI Taxonomy" id="908252"/>
    <lineage>
        <taxon>Bacteria</taxon>
        <taxon>Bacillati</taxon>
        <taxon>Actinomycetota</taxon>
        <taxon>Actinomycetes</taxon>
        <taxon>Micrococcales</taxon>
        <taxon>Dermacoccaceae</taxon>
        <taxon>Branchiibius</taxon>
    </lineage>
</organism>
<feature type="transmembrane region" description="Helical" evidence="1">
    <location>
        <begin position="64"/>
        <end position="84"/>
    </location>
</feature>
<keyword evidence="3" id="KW-1185">Reference proteome</keyword>
<gene>
    <name evidence="2" type="ORF">ACFQBT_17495</name>
</gene>
<proteinExistence type="predicted"/>
<keyword evidence="1" id="KW-0812">Transmembrane</keyword>
<evidence type="ECO:0000313" key="2">
    <source>
        <dbReference type="EMBL" id="MFC6715513.1"/>
    </source>
</evidence>
<name>A0ABW2AWY2_9MICO</name>
<accession>A0ABW2AWY2</accession>
<protein>
    <submittedName>
        <fullName evidence="2">Uncharacterized protein</fullName>
    </submittedName>
</protein>
<feature type="transmembrane region" description="Helical" evidence="1">
    <location>
        <begin position="21"/>
        <end position="52"/>
    </location>
</feature>
<dbReference type="Proteomes" id="UP001596356">
    <property type="component" value="Unassembled WGS sequence"/>
</dbReference>
<dbReference type="RefSeq" id="WP_377824681.1">
    <property type="nucleotide sequence ID" value="NZ_JBHSWJ010000002.1"/>
</dbReference>
<evidence type="ECO:0000313" key="3">
    <source>
        <dbReference type="Proteomes" id="UP001596356"/>
    </source>
</evidence>
<comment type="caution">
    <text evidence="2">The sequence shown here is derived from an EMBL/GenBank/DDBJ whole genome shotgun (WGS) entry which is preliminary data.</text>
</comment>
<dbReference type="EMBL" id="JBHSWJ010000002">
    <property type="protein sequence ID" value="MFC6715513.1"/>
    <property type="molecule type" value="Genomic_DNA"/>
</dbReference>
<reference evidence="3" key="1">
    <citation type="journal article" date="2019" name="Int. J. Syst. Evol. Microbiol.">
        <title>The Global Catalogue of Microorganisms (GCM) 10K type strain sequencing project: providing services to taxonomists for standard genome sequencing and annotation.</title>
        <authorList>
            <consortium name="The Broad Institute Genomics Platform"/>
            <consortium name="The Broad Institute Genome Sequencing Center for Infectious Disease"/>
            <person name="Wu L."/>
            <person name="Ma J."/>
        </authorList>
    </citation>
    <scope>NUCLEOTIDE SEQUENCE [LARGE SCALE GENOMIC DNA]</scope>
    <source>
        <strain evidence="3">NBRC 106593</strain>
    </source>
</reference>
<keyword evidence="1" id="KW-0472">Membrane</keyword>
<sequence length="94" mass="9927">MSRVMSDPVRTQRSTSTALEVGATITAACLSLLMVLVPAAAVLLVVSIFPGIPDDVADRLRPLLLAGLTVYACCFVAGLALLSLGRAARHHRHF</sequence>
<keyword evidence="1" id="KW-1133">Transmembrane helix</keyword>
<evidence type="ECO:0000256" key="1">
    <source>
        <dbReference type="SAM" id="Phobius"/>
    </source>
</evidence>